<keyword evidence="3" id="KW-0746">Sphingolipid metabolism</keyword>
<dbReference type="Pfam" id="PF02055">
    <property type="entry name" value="Glyco_hydro_30"/>
    <property type="match status" value="1"/>
</dbReference>
<dbReference type="Pfam" id="PF17189">
    <property type="entry name" value="Glyco_hydro_30C"/>
    <property type="match status" value="1"/>
</dbReference>
<dbReference type="InterPro" id="IPR033453">
    <property type="entry name" value="Glyco_hydro_30_TIM-barrel"/>
</dbReference>
<dbReference type="InterPro" id="IPR033452">
    <property type="entry name" value="GH30_C"/>
</dbReference>
<dbReference type="EC" id="3.2.1.45" evidence="3"/>
<dbReference type="EMBL" id="CAJVCH010545850">
    <property type="protein sequence ID" value="CAG7828025.1"/>
    <property type="molecule type" value="Genomic_DNA"/>
</dbReference>
<organism evidence="6 7">
    <name type="scientific">Allacma fusca</name>
    <dbReference type="NCBI Taxonomy" id="39272"/>
    <lineage>
        <taxon>Eukaryota</taxon>
        <taxon>Metazoa</taxon>
        <taxon>Ecdysozoa</taxon>
        <taxon>Arthropoda</taxon>
        <taxon>Hexapoda</taxon>
        <taxon>Collembola</taxon>
        <taxon>Symphypleona</taxon>
        <taxon>Sminthuridae</taxon>
        <taxon>Allacma</taxon>
    </lineage>
</organism>
<keyword evidence="1" id="KW-0732">Signal</keyword>
<comment type="similarity">
    <text evidence="3">Belongs to the glycosyl hydrolase 30 family.</text>
</comment>
<comment type="catalytic activity">
    <reaction evidence="3">
        <text>a beta-D-glucosyl-(1&lt;-&gt;1')-N-acylsphing-4-enine + H2O = an N-acylsphing-4-enine + D-glucose</text>
        <dbReference type="Rhea" id="RHEA:13269"/>
        <dbReference type="ChEBI" id="CHEBI:4167"/>
        <dbReference type="ChEBI" id="CHEBI:15377"/>
        <dbReference type="ChEBI" id="CHEBI:22801"/>
        <dbReference type="ChEBI" id="CHEBI:52639"/>
        <dbReference type="EC" id="3.2.1.45"/>
    </reaction>
</comment>
<keyword evidence="7" id="KW-1185">Reference proteome</keyword>
<feature type="domain" description="Glycosyl hydrolase family 30 TIM-barrel" evidence="4">
    <location>
        <begin position="8"/>
        <end position="84"/>
    </location>
</feature>
<dbReference type="OrthoDB" id="2160638at2759"/>
<dbReference type="GO" id="GO:0006680">
    <property type="term" value="P:glucosylceramide catabolic process"/>
    <property type="evidence" value="ECO:0007669"/>
    <property type="project" value="TreeGrafter"/>
</dbReference>
<evidence type="ECO:0000256" key="3">
    <source>
        <dbReference type="RuleBase" id="RU361188"/>
    </source>
</evidence>
<comment type="caution">
    <text evidence="6">The sequence shown here is derived from an EMBL/GenBank/DDBJ whole genome shotgun (WGS) entry which is preliminary data.</text>
</comment>
<keyword evidence="3" id="KW-0443">Lipid metabolism</keyword>
<keyword evidence="2 3" id="KW-0378">Hydrolase</keyword>
<feature type="domain" description="Glycosyl hydrolase family 30 beta sandwich" evidence="5">
    <location>
        <begin position="87"/>
        <end position="150"/>
    </location>
</feature>
<evidence type="ECO:0000313" key="7">
    <source>
        <dbReference type="Proteomes" id="UP000708208"/>
    </source>
</evidence>
<gene>
    <name evidence="6" type="ORF">AFUS01_LOCUS37978</name>
</gene>
<evidence type="ECO:0000313" key="6">
    <source>
        <dbReference type="EMBL" id="CAG7828025.1"/>
    </source>
</evidence>
<proteinExistence type="inferred from homology"/>
<protein>
    <recommendedName>
        <fullName evidence="3">Glucosylceramidase</fullName>
        <ecNumber evidence="3">3.2.1.45</ecNumber>
    </recommendedName>
</protein>
<evidence type="ECO:0000259" key="5">
    <source>
        <dbReference type="Pfam" id="PF17189"/>
    </source>
</evidence>
<feature type="non-terminal residue" evidence="6">
    <location>
        <position position="1"/>
    </location>
</feature>
<evidence type="ECO:0000256" key="2">
    <source>
        <dbReference type="ARBA" id="ARBA00022801"/>
    </source>
</evidence>
<dbReference type="PANTHER" id="PTHR11069:SF23">
    <property type="entry name" value="LYSOSOMAL ACID GLUCOSYLCERAMIDASE"/>
    <property type="match status" value="1"/>
</dbReference>
<accession>A0A8J2LA83</accession>
<name>A0A8J2LA83_9HEXA</name>
<dbReference type="PANTHER" id="PTHR11069">
    <property type="entry name" value="GLUCOSYLCERAMIDASE"/>
    <property type="match status" value="1"/>
</dbReference>
<reference evidence="6" key="1">
    <citation type="submission" date="2021-06" db="EMBL/GenBank/DDBJ databases">
        <authorList>
            <person name="Hodson N. C."/>
            <person name="Mongue J. A."/>
            <person name="Jaron S. K."/>
        </authorList>
    </citation>
    <scope>NUCLEOTIDE SEQUENCE</scope>
</reference>
<dbReference type="InterPro" id="IPR001139">
    <property type="entry name" value="Glyco_hydro_30"/>
</dbReference>
<dbReference type="GO" id="GO:0004348">
    <property type="term" value="F:glucosylceramidase activity"/>
    <property type="evidence" value="ECO:0007669"/>
    <property type="project" value="UniProtKB-EC"/>
</dbReference>
<keyword evidence="3" id="KW-0326">Glycosidase</keyword>
<dbReference type="AlphaFoldDB" id="A0A8J2LA83"/>
<dbReference type="Proteomes" id="UP000708208">
    <property type="component" value="Unassembled WGS sequence"/>
</dbReference>
<sequence>FTPWEPEKVIVGSWERAEQYLEAIIRDFKNWVAGWLDWNLALDIKGGPNWAKFAADASIIVNPSTDEFFKQPFYYAISHLSKFVPKGSVRIQMEGVQAPRKLGYMAFLRPDNATVVVFLNRLSYAAKISLLDEEMGTVFHQVPARSIQTLVYYS</sequence>
<evidence type="ECO:0000259" key="4">
    <source>
        <dbReference type="Pfam" id="PF02055"/>
    </source>
</evidence>
<evidence type="ECO:0000256" key="1">
    <source>
        <dbReference type="ARBA" id="ARBA00022729"/>
    </source>
</evidence>
<dbReference type="GO" id="GO:0016020">
    <property type="term" value="C:membrane"/>
    <property type="evidence" value="ECO:0007669"/>
    <property type="project" value="GOC"/>
</dbReference>